<gene>
    <name evidence="1" type="ORF">BSAL_40145</name>
</gene>
<proteinExistence type="predicted"/>
<sequence length="881" mass="98944">MLRRTVWCLHVVRPLPSPSCAFSINLKAVFDVHEVERADSVNEFIELHTHEFTPLKNDIKLTDWERLSPCEIQERMRASFPSQTKEAVDGAVASQFSMLTYDHRLEKAIAASELRDLGSKGFATLYDFRARRGEIQFESKVVKFLDEYVQKIDELFAWLDKEVQDFKERHPEWNGGYSQHLCRGMTVLTHYHPYDGEEHEQPTVMLGRECNSEVNKLLERAFPDEGAAEHCPIQYVIGPWRHGKSLILAQVVALAAKHRSDEGRNFSAVGITFNNPTDLMYTYIDHVDQARSEFWGRVVHSWYYAMRKNVTDNTCMMEFCDLRRKPFFSVLSFEVARALAESLGLGRVVIAVDKVSKLTDRIQVWRDVREKETAIATITAMYTSGWSLLGSGLSHAQFETMKALTARKIIKVIPLKPLTIATRSDFQLMKKYVRSKYTTFTPTLRALFEVLKNVPGYMGTWVRMLDKQEAVHDIDDLYLSCIDFTVKPALVANPSLFTDYWRAMANGTKGSDVSDASPMMKGLEALGVIVALPGINNKSEPVTHRYLSPVAIAHRSLKSASEYNIISSAIMAMAWAVETAHQGMGVEHIVEASLVLHAAYVNDPLSKTTAVSLGALIQRLCGELHICVSDRGSERLPVRFSKNALNSSSVKEVDAFPSVPCNAPPEEPKHDARFQKTIEALESPDVAVLRPKTLSNSMGCDRTMVCRIGSTGDDVALLIFDTVTSAQVAAIGGVEKRVIDTLRSVLEYVKNFNARCSLIKISRVCFVHCNPAVRPDDVAVEVNPSVDGNTTVEQDEKTLKLKQNPFNVAGKVNKKMFIHTKGKKAKLYTITQELAAEGCTTSLHTVWTEEEWRNLLDCLYFVMPEIGEKPISNHAANHSKK</sequence>
<name>A0A0S4JR00_BODSA</name>
<keyword evidence="2" id="KW-1185">Reference proteome</keyword>
<organism evidence="1 2">
    <name type="scientific">Bodo saltans</name>
    <name type="common">Flagellated protozoan</name>
    <dbReference type="NCBI Taxonomy" id="75058"/>
    <lineage>
        <taxon>Eukaryota</taxon>
        <taxon>Discoba</taxon>
        <taxon>Euglenozoa</taxon>
        <taxon>Kinetoplastea</taxon>
        <taxon>Metakinetoplastina</taxon>
        <taxon>Eubodonida</taxon>
        <taxon>Bodonidae</taxon>
        <taxon>Bodo</taxon>
    </lineage>
</organism>
<dbReference type="EMBL" id="CYKH01002102">
    <property type="protein sequence ID" value="CUG92976.1"/>
    <property type="molecule type" value="Genomic_DNA"/>
</dbReference>
<evidence type="ECO:0000313" key="2">
    <source>
        <dbReference type="Proteomes" id="UP000051952"/>
    </source>
</evidence>
<protein>
    <submittedName>
        <fullName evidence="1">Uncharacterized protein</fullName>
    </submittedName>
</protein>
<dbReference type="Proteomes" id="UP000051952">
    <property type="component" value="Unassembled WGS sequence"/>
</dbReference>
<dbReference type="AlphaFoldDB" id="A0A0S4JR00"/>
<accession>A0A0S4JR00</accession>
<evidence type="ECO:0000313" key="1">
    <source>
        <dbReference type="EMBL" id="CUG92976.1"/>
    </source>
</evidence>
<dbReference type="VEuPathDB" id="TriTrypDB:BSAL_40145"/>
<reference evidence="2" key="1">
    <citation type="submission" date="2015-09" db="EMBL/GenBank/DDBJ databases">
        <authorList>
            <consortium name="Pathogen Informatics"/>
        </authorList>
    </citation>
    <scope>NUCLEOTIDE SEQUENCE [LARGE SCALE GENOMIC DNA]</scope>
    <source>
        <strain evidence="2">Lake Konstanz</strain>
    </source>
</reference>